<keyword evidence="2" id="KW-1185">Reference proteome</keyword>
<name>A0A835CC10_9FABA</name>
<reference evidence="1" key="1">
    <citation type="submission" date="2020-09" db="EMBL/GenBank/DDBJ databases">
        <title>Genome-Enabled Discovery of Anthraquinone Biosynthesis in Senna tora.</title>
        <authorList>
            <person name="Kang S.-H."/>
            <person name="Pandey R.P."/>
            <person name="Lee C.-M."/>
            <person name="Sim J.-S."/>
            <person name="Jeong J.-T."/>
            <person name="Choi B.-S."/>
            <person name="Jung M."/>
            <person name="Ginzburg D."/>
            <person name="Zhao K."/>
            <person name="Won S.Y."/>
            <person name="Oh T.-J."/>
            <person name="Yu Y."/>
            <person name="Kim N.-H."/>
            <person name="Lee O.R."/>
            <person name="Lee T.-H."/>
            <person name="Bashyal P."/>
            <person name="Kim T.-S."/>
            <person name="Lee W.-H."/>
            <person name="Kawkins C."/>
            <person name="Kim C.-K."/>
            <person name="Kim J.S."/>
            <person name="Ahn B.O."/>
            <person name="Rhee S.Y."/>
            <person name="Sohng J.K."/>
        </authorList>
    </citation>
    <scope>NUCLEOTIDE SEQUENCE</scope>
    <source>
        <tissue evidence="1">Leaf</tissue>
    </source>
</reference>
<proteinExistence type="predicted"/>
<dbReference type="AlphaFoldDB" id="A0A835CC10"/>
<dbReference type="Proteomes" id="UP000634136">
    <property type="component" value="Unassembled WGS sequence"/>
</dbReference>
<sequence>MEITYRSSSLGQSDPNITISESGVDRRLRSIAVSSLSKVHPEEMMLFSPEEKTLIFSTLHIRIWISNPPHAIVTRIWIVCGHRNRIIHAKNI</sequence>
<comment type="caution">
    <text evidence="1">The sequence shown here is derived from an EMBL/GenBank/DDBJ whole genome shotgun (WGS) entry which is preliminary data.</text>
</comment>
<dbReference type="EMBL" id="JAAIUW010000004">
    <property type="protein sequence ID" value="KAF7835890.1"/>
    <property type="molecule type" value="Genomic_DNA"/>
</dbReference>
<protein>
    <submittedName>
        <fullName evidence="1">Uncharacterized protein</fullName>
    </submittedName>
</protein>
<gene>
    <name evidence="1" type="ORF">G2W53_010749</name>
</gene>
<evidence type="ECO:0000313" key="1">
    <source>
        <dbReference type="EMBL" id="KAF7835890.1"/>
    </source>
</evidence>
<organism evidence="1 2">
    <name type="scientific">Senna tora</name>
    <dbReference type="NCBI Taxonomy" id="362788"/>
    <lineage>
        <taxon>Eukaryota</taxon>
        <taxon>Viridiplantae</taxon>
        <taxon>Streptophyta</taxon>
        <taxon>Embryophyta</taxon>
        <taxon>Tracheophyta</taxon>
        <taxon>Spermatophyta</taxon>
        <taxon>Magnoliopsida</taxon>
        <taxon>eudicotyledons</taxon>
        <taxon>Gunneridae</taxon>
        <taxon>Pentapetalae</taxon>
        <taxon>rosids</taxon>
        <taxon>fabids</taxon>
        <taxon>Fabales</taxon>
        <taxon>Fabaceae</taxon>
        <taxon>Caesalpinioideae</taxon>
        <taxon>Cassia clade</taxon>
        <taxon>Senna</taxon>
    </lineage>
</organism>
<evidence type="ECO:0000313" key="2">
    <source>
        <dbReference type="Proteomes" id="UP000634136"/>
    </source>
</evidence>
<accession>A0A835CC10</accession>